<dbReference type="AlphaFoldDB" id="A0A4R1L2I4"/>
<comment type="caution">
    <text evidence="7">The sequence shown here is derived from an EMBL/GenBank/DDBJ whole genome shotgun (WGS) entry which is preliminary data.</text>
</comment>
<dbReference type="Pfam" id="PF03899">
    <property type="entry name" value="ATP-synt_I"/>
    <property type="match status" value="1"/>
</dbReference>
<evidence type="ECO:0000256" key="1">
    <source>
        <dbReference type="ARBA" id="ARBA00004651"/>
    </source>
</evidence>
<accession>A0A4R1L2I4</accession>
<dbReference type="InterPro" id="IPR005598">
    <property type="entry name" value="ATP_synth_I"/>
</dbReference>
<keyword evidence="4 6" id="KW-1133">Transmembrane helix</keyword>
<comment type="subcellular location">
    <subcellularLocation>
        <location evidence="1">Cell membrane</location>
        <topology evidence="1">Multi-pass membrane protein</topology>
    </subcellularLocation>
</comment>
<organism evidence="7 8">
    <name type="scientific">Lonepinella koalarum</name>
    <dbReference type="NCBI Taxonomy" id="53417"/>
    <lineage>
        <taxon>Bacteria</taxon>
        <taxon>Pseudomonadati</taxon>
        <taxon>Pseudomonadota</taxon>
        <taxon>Gammaproteobacteria</taxon>
        <taxon>Pasteurellales</taxon>
        <taxon>Pasteurellaceae</taxon>
        <taxon>Lonepinella</taxon>
    </lineage>
</organism>
<evidence type="ECO:0000256" key="6">
    <source>
        <dbReference type="SAM" id="Phobius"/>
    </source>
</evidence>
<dbReference type="GO" id="GO:0005886">
    <property type="term" value="C:plasma membrane"/>
    <property type="evidence" value="ECO:0007669"/>
    <property type="project" value="UniProtKB-SubCell"/>
</dbReference>
<protein>
    <submittedName>
        <fullName evidence="7">ATP synthase protein I</fullName>
    </submittedName>
</protein>
<reference evidence="7 8" key="1">
    <citation type="submission" date="2019-03" db="EMBL/GenBank/DDBJ databases">
        <title>Genomic Encyclopedia of Type Strains, Phase IV (KMG-IV): sequencing the most valuable type-strain genomes for metagenomic binning, comparative biology and taxonomic classification.</title>
        <authorList>
            <person name="Goeker M."/>
        </authorList>
    </citation>
    <scope>NUCLEOTIDE SEQUENCE [LARGE SCALE GENOMIC DNA]</scope>
    <source>
        <strain evidence="7 8">DSM 10053</strain>
    </source>
</reference>
<keyword evidence="2" id="KW-1003">Cell membrane</keyword>
<dbReference type="EMBL" id="SMGJ01000001">
    <property type="protein sequence ID" value="TCK71113.1"/>
    <property type="molecule type" value="Genomic_DNA"/>
</dbReference>
<sequence>MSAVLQRAQKLYKKVYLIEIIVLIAIFGILFLYNNDFAYAFSIGFLVIFVPSVFVIYIAFFVKKGKPIDITLFYRLEAIKFLFAIILIVISIKYLITNNILVFFIGFFVALALNSLLPFILNIFKQRN</sequence>
<dbReference type="Proteomes" id="UP000295496">
    <property type="component" value="Unassembled WGS sequence"/>
</dbReference>
<keyword evidence="3 6" id="KW-0812">Transmembrane</keyword>
<keyword evidence="8" id="KW-1185">Reference proteome</keyword>
<feature type="transmembrane region" description="Helical" evidence="6">
    <location>
        <begin position="102"/>
        <end position="124"/>
    </location>
</feature>
<keyword evidence="5 6" id="KW-0472">Membrane</keyword>
<evidence type="ECO:0000256" key="3">
    <source>
        <dbReference type="ARBA" id="ARBA00022692"/>
    </source>
</evidence>
<gene>
    <name evidence="7" type="ORF">EV692_0168</name>
</gene>
<name>A0A4R1L2I4_9PAST</name>
<proteinExistence type="predicted"/>
<dbReference type="OrthoDB" id="5771248at2"/>
<evidence type="ECO:0000313" key="8">
    <source>
        <dbReference type="Proteomes" id="UP000295496"/>
    </source>
</evidence>
<evidence type="ECO:0000313" key="7">
    <source>
        <dbReference type="EMBL" id="TCK71113.1"/>
    </source>
</evidence>
<feature type="transmembrane region" description="Helical" evidence="6">
    <location>
        <begin position="15"/>
        <end position="33"/>
    </location>
</feature>
<evidence type="ECO:0000256" key="5">
    <source>
        <dbReference type="ARBA" id="ARBA00023136"/>
    </source>
</evidence>
<feature type="transmembrane region" description="Helical" evidence="6">
    <location>
        <begin position="72"/>
        <end position="96"/>
    </location>
</feature>
<feature type="transmembrane region" description="Helical" evidence="6">
    <location>
        <begin position="39"/>
        <end position="60"/>
    </location>
</feature>
<evidence type="ECO:0000256" key="4">
    <source>
        <dbReference type="ARBA" id="ARBA00022989"/>
    </source>
</evidence>
<dbReference type="RefSeq" id="WP_132299605.1">
    <property type="nucleotide sequence ID" value="NZ_CP170642.1"/>
</dbReference>
<evidence type="ECO:0000256" key="2">
    <source>
        <dbReference type="ARBA" id="ARBA00022475"/>
    </source>
</evidence>